<proteinExistence type="predicted"/>
<dbReference type="GO" id="GO:0003678">
    <property type="term" value="F:DNA helicase activity"/>
    <property type="evidence" value="ECO:0007669"/>
    <property type="project" value="UniProtKB-EC"/>
</dbReference>
<dbReference type="InterPro" id="IPR047187">
    <property type="entry name" value="SF1_C_Upf1"/>
</dbReference>
<dbReference type="SMART" id="SM00487">
    <property type="entry name" value="DEXDc"/>
    <property type="match status" value="1"/>
</dbReference>
<evidence type="ECO:0000313" key="4">
    <source>
        <dbReference type="Proteomes" id="UP000219338"/>
    </source>
</evidence>
<accession>A0A284RLQ2</accession>
<protein>
    <recommendedName>
        <fullName evidence="2">Helicase ATP-binding domain-containing protein</fullName>
    </recommendedName>
</protein>
<dbReference type="Pfam" id="PF13087">
    <property type="entry name" value="AAA_12"/>
    <property type="match status" value="1"/>
</dbReference>
<comment type="catalytic activity">
    <reaction evidence="1">
        <text>ATP + H2O = ADP + phosphate + H(+)</text>
        <dbReference type="Rhea" id="RHEA:13065"/>
        <dbReference type="ChEBI" id="CHEBI:15377"/>
        <dbReference type="ChEBI" id="CHEBI:15378"/>
        <dbReference type="ChEBI" id="CHEBI:30616"/>
        <dbReference type="ChEBI" id="CHEBI:43474"/>
        <dbReference type="ChEBI" id="CHEBI:456216"/>
        <dbReference type="EC" id="3.6.4.12"/>
    </reaction>
    <physiologicalReaction direction="left-to-right" evidence="1">
        <dbReference type="Rhea" id="RHEA:13066"/>
    </physiologicalReaction>
</comment>
<dbReference type="OrthoDB" id="6513042at2759"/>
<reference evidence="4" key="1">
    <citation type="journal article" date="2017" name="Nat. Ecol. Evol.">
        <title>Genome expansion and lineage-specific genetic innovations in the forest pathogenic fungi Armillaria.</title>
        <authorList>
            <person name="Sipos G."/>
            <person name="Prasanna A.N."/>
            <person name="Walter M.C."/>
            <person name="O'Connor E."/>
            <person name="Balint B."/>
            <person name="Krizsan K."/>
            <person name="Kiss B."/>
            <person name="Hess J."/>
            <person name="Varga T."/>
            <person name="Slot J."/>
            <person name="Riley R."/>
            <person name="Boka B."/>
            <person name="Rigling D."/>
            <person name="Barry K."/>
            <person name="Lee J."/>
            <person name="Mihaltcheva S."/>
            <person name="LaButti K."/>
            <person name="Lipzen A."/>
            <person name="Waldron R."/>
            <person name="Moloney N.M."/>
            <person name="Sperisen C."/>
            <person name="Kredics L."/>
            <person name="Vagvoelgyi C."/>
            <person name="Patrignani A."/>
            <person name="Fitzpatrick D."/>
            <person name="Nagy I."/>
            <person name="Doyle S."/>
            <person name="Anderson J.B."/>
            <person name="Grigoriev I.V."/>
            <person name="Gueldener U."/>
            <person name="Muensterkoetter M."/>
            <person name="Nagy L.G."/>
        </authorList>
    </citation>
    <scope>NUCLEOTIDE SEQUENCE [LARGE SCALE GENOMIC DNA]</scope>
    <source>
        <strain evidence="4">C18/9</strain>
    </source>
</reference>
<gene>
    <name evidence="3" type="ORF">ARMOST_13077</name>
</gene>
<feature type="domain" description="Helicase ATP-binding" evidence="2">
    <location>
        <begin position="370"/>
        <end position="598"/>
    </location>
</feature>
<keyword evidence="4" id="KW-1185">Reference proteome</keyword>
<dbReference type="InterPro" id="IPR041677">
    <property type="entry name" value="DNA2/NAM7_AAA_11"/>
</dbReference>
<dbReference type="PANTHER" id="PTHR10887">
    <property type="entry name" value="DNA2/NAM7 HELICASE FAMILY"/>
    <property type="match status" value="1"/>
</dbReference>
<dbReference type="PANTHER" id="PTHR10887:SF495">
    <property type="entry name" value="HELICASE SENATAXIN ISOFORM X1-RELATED"/>
    <property type="match status" value="1"/>
</dbReference>
<dbReference type="InterPro" id="IPR041679">
    <property type="entry name" value="DNA2/NAM7-like_C"/>
</dbReference>
<dbReference type="Gene3D" id="3.40.50.300">
    <property type="entry name" value="P-loop containing nucleotide triphosphate hydrolases"/>
    <property type="match status" value="2"/>
</dbReference>
<evidence type="ECO:0000256" key="1">
    <source>
        <dbReference type="ARBA" id="ARBA00048432"/>
    </source>
</evidence>
<dbReference type="EMBL" id="FUEG01000011">
    <property type="protein sequence ID" value="SJL09696.1"/>
    <property type="molecule type" value="Genomic_DNA"/>
</dbReference>
<organism evidence="3 4">
    <name type="scientific">Armillaria ostoyae</name>
    <name type="common">Armillaria root rot fungus</name>
    <dbReference type="NCBI Taxonomy" id="47428"/>
    <lineage>
        <taxon>Eukaryota</taxon>
        <taxon>Fungi</taxon>
        <taxon>Dikarya</taxon>
        <taxon>Basidiomycota</taxon>
        <taxon>Agaricomycotina</taxon>
        <taxon>Agaricomycetes</taxon>
        <taxon>Agaricomycetidae</taxon>
        <taxon>Agaricales</taxon>
        <taxon>Marasmiineae</taxon>
        <taxon>Physalacriaceae</taxon>
        <taxon>Armillaria</taxon>
    </lineage>
</organism>
<dbReference type="SUPFAM" id="SSF52540">
    <property type="entry name" value="P-loop containing nucleoside triphosphate hydrolases"/>
    <property type="match status" value="1"/>
</dbReference>
<dbReference type="InterPro" id="IPR045055">
    <property type="entry name" value="DNA2/NAM7-like"/>
</dbReference>
<dbReference type="Proteomes" id="UP000219338">
    <property type="component" value="Unassembled WGS sequence"/>
</dbReference>
<dbReference type="InterPro" id="IPR027417">
    <property type="entry name" value="P-loop_NTPase"/>
</dbReference>
<evidence type="ECO:0000313" key="3">
    <source>
        <dbReference type="EMBL" id="SJL09696.1"/>
    </source>
</evidence>
<dbReference type="InterPro" id="IPR014001">
    <property type="entry name" value="Helicase_ATP-bd"/>
</dbReference>
<dbReference type="CDD" id="cd18808">
    <property type="entry name" value="SF1_C_Upf1"/>
    <property type="match status" value="1"/>
</dbReference>
<sequence>MDTQRPDFSLQQNIYTASHPPIIVSHHNINALRAATLREFMTSVATTGHLGMAPVYGSKCALTTVAFASSTRVMIIDFPGRRKSSKRSALDLLEYTVLRSPYPKHAFRMDNVALSLHFDLNLPIVNGVDLLNLQSNRQSFQSILVALGGKNHHNQLCRDNVMALFRQEESSQTLEEHTAMQAWSACRAAMLEHMATASDSPKISTLSSDKARLTVLAKINRHAHRLTYMKPIRMHNEVEAEFSHKNGKVNMSSARFKNRIRKSSAQTMEISSAGGGRPKTTQGRVIRVEGRVATITIQGHLSTQAPLKVTTIGREEPTQAERAKTMIILASLHQSSTILDHPFIQALWFPQSGVSWATTASFTRKVAINFPGKLNDSQRRAVDLILSNRDADRVTVIQGPPGTGKTTVISAAVTSVVASNDRDRTLWLVAHSNVAVKNIAEKLASIDFLGFKILVSKDFHYDWHEHLYTLIERNLVRSDDFVDNTLAMARQLLDSRIILCTLSMLSHERMPTIARIVPVQTIIFDEASQIEVGDYLPVIHRFASSLQKMVFIGDDKQLPPYGHSDIPDLESVFEKEHLHRKMHVLDTQYRIPKPIGDFISEHVYKNRLQTVHEISSKTCCRFVNVSGGREEEKSKSWINEKEIQAVVKIANILQGRGKSFKVITPYDAQRSAIEKALKDAKLSWKDKCYNVDSFQGNEDDYIIVSIVRSKRLGFLANERRVNVMLTRCKKGMIICSSRAFLDGIGSESLIGGLAARMGKKCWVEYQQVLNDRFPEI</sequence>
<dbReference type="OMA" id="RCERYST"/>
<evidence type="ECO:0000259" key="2">
    <source>
        <dbReference type="SMART" id="SM00487"/>
    </source>
</evidence>
<name>A0A284RLQ2_ARMOS</name>
<dbReference type="AlphaFoldDB" id="A0A284RLQ2"/>
<dbReference type="CDD" id="cd17934">
    <property type="entry name" value="DEXXQc_Upf1-like"/>
    <property type="match status" value="1"/>
</dbReference>
<dbReference type="Pfam" id="PF13086">
    <property type="entry name" value="AAA_11"/>
    <property type="match status" value="2"/>
</dbReference>